<evidence type="ECO:0000256" key="2">
    <source>
        <dbReference type="ARBA" id="ARBA00022448"/>
    </source>
</evidence>
<keyword evidence="6 8" id="KW-1133">Transmembrane helix</keyword>
<evidence type="ECO:0000313" key="9">
    <source>
        <dbReference type="EMBL" id="QJC22122.1"/>
    </source>
</evidence>
<evidence type="ECO:0000313" key="10">
    <source>
        <dbReference type="Proteomes" id="UP000502298"/>
    </source>
</evidence>
<dbReference type="RefSeq" id="WP_168918053.1">
    <property type="nucleotide sequence ID" value="NZ_CP050804.1"/>
</dbReference>
<dbReference type="GO" id="GO:0005886">
    <property type="term" value="C:plasma membrane"/>
    <property type="evidence" value="ECO:0007669"/>
    <property type="project" value="UniProtKB-SubCell"/>
</dbReference>
<dbReference type="CDD" id="cd06579">
    <property type="entry name" value="TM_PBP1_transp_AraH_like"/>
    <property type="match status" value="1"/>
</dbReference>
<feature type="transmembrane region" description="Helical" evidence="8">
    <location>
        <begin position="235"/>
        <end position="257"/>
    </location>
</feature>
<keyword evidence="3" id="KW-1003">Cell membrane</keyword>
<keyword evidence="7 8" id="KW-0472">Membrane</keyword>
<dbReference type="PANTHER" id="PTHR32196:SF21">
    <property type="entry name" value="ABC TRANSPORTER PERMEASE PROTEIN YPHD-RELATED"/>
    <property type="match status" value="1"/>
</dbReference>
<comment type="subcellular location">
    <subcellularLocation>
        <location evidence="1">Cell membrane</location>
        <topology evidence="1">Multi-pass membrane protein</topology>
    </subcellularLocation>
</comment>
<gene>
    <name evidence="9" type="ORF">HC352_06100</name>
</gene>
<protein>
    <submittedName>
        <fullName evidence="9">ABC transporter permease</fullName>
    </submittedName>
</protein>
<feature type="transmembrane region" description="Helical" evidence="8">
    <location>
        <begin position="269"/>
        <end position="302"/>
    </location>
</feature>
<dbReference type="EMBL" id="CP050804">
    <property type="protein sequence ID" value="QJC22122.1"/>
    <property type="molecule type" value="Genomic_DNA"/>
</dbReference>
<dbReference type="Pfam" id="PF02653">
    <property type="entry name" value="BPD_transp_2"/>
    <property type="match status" value="1"/>
</dbReference>
<evidence type="ECO:0000256" key="4">
    <source>
        <dbReference type="ARBA" id="ARBA00022519"/>
    </source>
</evidence>
<feature type="transmembrane region" description="Helical" evidence="8">
    <location>
        <begin position="186"/>
        <end position="204"/>
    </location>
</feature>
<evidence type="ECO:0000256" key="6">
    <source>
        <dbReference type="ARBA" id="ARBA00022989"/>
    </source>
</evidence>
<dbReference type="GO" id="GO:0022857">
    <property type="term" value="F:transmembrane transporter activity"/>
    <property type="evidence" value="ECO:0007669"/>
    <property type="project" value="InterPro"/>
</dbReference>
<dbReference type="PANTHER" id="PTHR32196">
    <property type="entry name" value="ABC TRANSPORTER PERMEASE PROTEIN YPHD-RELATED-RELATED"/>
    <property type="match status" value="1"/>
</dbReference>
<evidence type="ECO:0000256" key="3">
    <source>
        <dbReference type="ARBA" id="ARBA00022475"/>
    </source>
</evidence>
<dbReference type="AlphaFoldDB" id="A0A6H2EM38"/>
<evidence type="ECO:0000256" key="7">
    <source>
        <dbReference type="ARBA" id="ARBA00023136"/>
    </source>
</evidence>
<sequence length="365" mass="38161">MKKNIHRSTRQKSSFIYKIVANQELLLVFLIIMILGSVIMKVPGFFSVETLFNILRDSMVNVVFALGVFLVLLTGGIDVSFLAIGITSAYLAVLLTPEQGNITLAVIPFVVACVIGCAMGAINAVVVIGTRVSTLIATLATSAVFMGTLFAFGGGVIINNLPEPLEILRTTNIITAPGAVRGTTRLNVLILLVVAIVFIVWAFLRWTIAGRSIFALGGGEEAAQRAAVPVKLVKIMVAVAAGGLAGIAGITFVTLAGTADPTAFTGQELNVIAAVVLGGTAITGGRGSVRGTILGVILISLIRTSLVPLGVPAIWQQTMVGIMLVLGVSLQALSARTKPVRAIIENHSQTDCPEESSVKNFVGEQ</sequence>
<feature type="transmembrane region" description="Helical" evidence="8">
    <location>
        <begin position="62"/>
        <end position="95"/>
    </location>
</feature>
<organism evidence="9 10">
    <name type="scientific">Arcanobacterium buesumense</name>
    <dbReference type="NCBI Taxonomy" id="2722751"/>
    <lineage>
        <taxon>Bacteria</taxon>
        <taxon>Bacillati</taxon>
        <taxon>Actinomycetota</taxon>
        <taxon>Actinomycetes</taxon>
        <taxon>Actinomycetales</taxon>
        <taxon>Actinomycetaceae</taxon>
        <taxon>Arcanobacterium</taxon>
    </lineage>
</organism>
<feature type="transmembrane region" description="Helical" evidence="8">
    <location>
        <begin position="102"/>
        <end position="129"/>
    </location>
</feature>
<keyword evidence="2" id="KW-0813">Transport</keyword>
<feature type="transmembrane region" description="Helical" evidence="8">
    <location>
        <begin position="21"/>
        <end position="42"/>
    </location>
</feature>
<feature type="transmembrane region" description="Helical" evidence="8">
    <location>
        <begin position="135"/>
        <end position="158"/>
    </location>
</feature>
<evidence type="ECO:0000256" key="8">
    <source>
        <dbReference type="SAM" id="Phobius"/>
    </source>
</evidence>
<evidence type="ECO:0000256" key="5">
    <source>
        <dbReference type="ARBA" id="ARBA00022692"/>
    </source>
</evidence>
<keyword evidence="5 8" id="KW-0812">Transmembrane</keyword>
<keyword evidence="4" id="KW-0997">Cell inner membrane</keyword>
<evidence type="ECO:0000256" key="1">
    <source>
        <dbReference type="ARBA" id="ARBA00004651"/>
    </source>
</evidence>
<accession>A0A6H2EM38</accession>
<proteinExistence type="predicted"/>
<dbReference type="InterPro" id="IPR001851">
    <property type="entry name" value="ABC_transp_permease"/>
</dbReference>
<dbReference type="Proteomes" id="UP000502298">
    <property type="component" value="Chromosome"/>
</dbReference>
<name>A0A6H2EM38_9ACTO</name>
<keyword evidence="10" id="KW-1185">Reference proteome</keyword>
<dbReference type="KEGG" id="arca:HC352_06100"/>
<reference evidence="9 10" key="1">
    <citation type="submission" date="2020-03" db="EMBL/GenBank/DDBJ databases">
        <title>Complete genome of Arcanobacterium buesumensis sp. nov. strain 2701.</title>
        <authorList>
            <person name="Borowiak M."/>
            <person name="Alssahen M."/>
            <person name="Laemmler C."/>
            <person name="Malorny B."/>
            <person name="Hassan A."/>
            <person name="Prenger-Berninghoff E."/>
            <person name="Ploetz M."/>
            <person name="Abdulmawjood A."/>
        </authorList>
    </citation>
    <scope>NUCLEOTIDE SEQUENCE [LARGE SCALE GENOMIC DNA]</scope>
    <source>
        <strain evidence="9 10">2701</strain>
    </source>
</reference>